<feature type="domain" description="Protein kinase" evidence="4">
    <location>
        <begin position="590"/>
        <end position="900"/>
    </location>
</feature>
<dbReference type="InterPro" id="IPR009030">
    <property type="entry name" value="Growth_fac_rcpt_cys_sf"/>
</dbReference>
<keyword evidence="2" id="KW-1133">Transmembrane helix</keyword>
<keyword evidence="5" id="KW-0808">Transferase</keyword>
<feature type="signal peptide" evidence="3">
    <location>
        <begin position="1"/>
        <end position="24"/>
    </location>
</feature>
<accession>A0A0D2X463</accession>
<dbReference type="GO" id="GO:0007169">
    <property type="term" value="P:cell surface receptor protein tyrosine kinase signaling pathway"/>
    <property type="evidence" value="ECO:0007669"/>
    <property type="project" value="TreeGrafter"/>
</dbReference>
<gene>
    <name evidence="5" type="ORF">CAOG_005958</name>
</gene>
<organism evidence="5 6">
    <name type="scientific">Capsaspora owczarzaki (strain ATCC 30864)</name>
    <dbReference type="NCBI Taxonomy" id="595528"/>
    <lineage>
        <taxon>Eukaryota</taxon>
        <taxon>Filasterea</taxon>
        <taxon>Capsaspora</taxon>
    </lineage>
</organism>
<keyword evidence="6" id="KW-1185">Reference proteome</keyword>
<evidence type="ECO:0000313" key="5">
    <source>
        <dbReference type="EMBL" id="KJE95509.1"/>
    </source>
</evidence>
<reference evidence="6" key="1">
    <citation type="submission" date="2011-02" db="EMBL/GenBank/DDBJ databases">
        <title>The Genome Sequence of Capsaspora owczarzaki ATCC 30864.</title>
        <authorList>
            <person name="Russ C."/>
            <person name="Cuomo C."/>
            <person name="Burger G."/>
            <person name="Gray M.W."/>
            <person name="Holland P.W.H."/>
            <person name="King N."/>
            <person name="Lang F.B.F."/>
            <person name="Roger A.J."/>
            <person name="Ruiz-Trillo I."/>
            <person name="Young S.K."/>
            <person name="Zeng Q."/>
            <person name="Gargeya S."/>
            <person name="Alvarado L."/>
            <person name="Berlin A."/>
            <person name="Chapman S.B."/>
            <person name="Chen Z."/>
            <person name="Freedman E."/>
            <person name="Gellesch M."/>
            <person name="Goldberg J."/>
            <person name="Griggs A."/>
            <person name="Gujja S."/>
            <person name="Heilman E."/>
            <person name="Heiman D."/>
            <person name="Howarth C."/>
            <person name="Mehta T."/>
            <person name="Neiman D."/>
            <person name="Pearson M."/>
            <person name="Roberts A."/>
            <person name="Saif S."/>
            <person name="Shea T."/>
            <person name="Shenoy N."/>
            <person name="Sisk P."/>
            <person name="Stolte C."/>
            <person name="Sykes S."/>
            <person name="White J."/>
            <person name="Yandava C."/>
            <person name="Haas B."/>
            <person name="Nusbaum C."/>
            <person name="Birren B."/>
        </authorList>
    </citation>
    <scope>NUCLEOTIDE SEQUENCE</scope>
    <source>
        <strain evidence="6">ATCC 30864</strain>
    </source>
</reference>
<protein>
    <submittedName>
        <fullName evidence="5">Serine/threonine protein kinase</fullName>
    </submittedName>
</protein>
<dbReference type="STRING" id="595528.A0A0D2X463"/>
<dbReference type="InterPro" id="IPR020635">
    <property type="entry name" value="Tyr_kinase_cat_dom"/>
</dbReference>
<feature type="region of interest" description="Disordered" evidence="1">
    <location>
        <begin position="260"/>
        <end position="416"/>
    </location>
</feature>
<dbReference type="InterPro" id="IPR000742">
    <property type="entry name" value="EGF"/>
</dbReference>
<keyword evidence="3" id="KW-0732">Signal</keyword>
<dbReference type="SUPFAM" id="SSF57184">
    <property type="entry name" value="Growth factor receptor domain"/>
    <property type="match status" value="1"/>
</dbReference>
<proteinExistence type="predicted"/>
<evidence type="ECO:0000313" key="6">
    <source>
        <dbReference type="Proteomes" id="UP000008743"/>
    </source>
</evidence>
<evidence type="ECO:0000259" key="4">
    <source>
        <dbReference type="PROSITE" id="PS50011"/>
    </source>
</evidence>
<feature type="compositionally biased region" description="Polar residues" evidence="1">
    <location>
        <begin position="277"/>
        <end position="328"/>
    </location>
</feature>
<dbReference type="GO" id="GO:0004674">
    <property type="term" value="F:protein serine/threonine kinase activity"/>
    <property type="evidence" value="ECO:0007669"/>
    <property type="project" value="UniProtKB-KW"/>
</dbReference>
<feature type="region of interest" description="Disordered" evidence="1">
    <location>
        <begin position="467"/>
        <end position="520"/>
    </location>
</feature>
<dbReference type="GO" id="GO:0043235">
    <property type="term" value="C:receptor complex"/>
    <property type="evidence" value="ECO:0007669"/>
    <property type="project" value="TreeGrafter"/>
</dbReference>
<dbReference type="GO" id="GO:0005886">
    <property type="term" value="C:plasma membrane"/>
    <property type="evidence" value="ECO:0007669"/>
    <property type="project" value="TreeGrafter"/>
</dbReference>
<dbReference type="GO" id="GO:0005524">
    <property type="term" value="F:ATP binding"/>
    <property type="evidence" value="ECO:0007669"/>
    <property type="project" value="InterPro"/>
</dbReference>
<feature type="chain" id="PRO_5002266804" evidence="3">
    <location>
        <begin position="25"/>
        <end position="910"/>
    </location>
</feature>
<dbReference type="PROSITE" id="PS00022">
    <property type="entry name" value="EGF_1"/>
    <property type="match status" value="1"/>
</dbReference>
<evidence type="ECO:0000256" key="3">
    <source>
        <dbReference type="SAM" id="SignalP"/>
    </source>
</evidence>
<evidence type="ECO:0000256" key="2">
    <source>
        <dbReference type="SAM" id="Phobius"/>
    </source>
</evidence>
<dbReference type="Proteomes" id="UP000008743">
    <property type="component" value="Unassembled WGS sequence"/>
</dbReference>
<keyword evidence="5" id="KW-0418">Kinase</keyword>
<dbReference type="PANTHER" id="PTHR24416:SF611">
    <property type="entry name" value="TYROSINE-PROTEIN KINASE TRANSMEMBRANE RECEPTOR ROR"/>
    <property type="match status" value="1"/>
</dbReference>
<dbReference type="OrthoDB" id="6156466at2759"/>
<dbReference type="InterPro" id="IPR056806">
    <property type="entry name" value="EGF_STAB1-2"/>
</dbReference>
<dbReference type="EMBL" id="KE346369">
    <property type="protein sequence ID" value="KJE95509.1"/>
    <property type="molecule type" value="Genomic_DNA"/>
</dbReference>
<keyword evidence="2" id="KW-0472">Membrane</keyword>
<dbReference type="PhylomeDB" id="A0A0D2X463"/>
<dbReference type="AlphaFoldDB" id="A0A0D2X463"/>
<name>A0A0D2X463_CAPO3</name>
<feature type="compositionally biased region" description="Low complexity" evidence="1">
    <location>
        <begin position="478"/>
        <end position="493"/>
    </location>
</feature>
<keyword evidence="2" id="KW-0812">Transmembrane</keyword>
<dbReference type="GO" id="GO:0004714">
    <property type="term" value="F:transmembrane receptor protein tyrosine kinase activity"/>
    <property type="evidence" value="ECO:0007669"/>
    <property type="project" value="TreeGrafter"/>
</dbReference>
<sequence>MSRTRSGLVVLLLLAALCCQHATAQSSQTLMLYNLGLVPSDPSALVVNTTQFYATVCIRDATVNPSDCAQTTTTPVFTVPETGSISPPSVVYSNPSAVLTPYNFDVYVYRVADAVLAPDQLVAFLHRENSVMVWGQTDEFGGSATPSAMPQSIAPSPTAGAASATTWTSTISYNIQIACTSDHYGPFCNISCSPAITCSGSGSCVSETGACACDSGTYGSDCSMTCTCVHGTCDETSLDGSCVAGSCEAGFEGPLCDQEMVTSSSTDSQSSTVAEEPSTTTFVASETPSAEVSSTELLSNTPSVTPDYSSNTPSVTPDYSSHTPSVTPEFTMPTDIVSSQSVVSMPGPSQAVSSSDLASDTTTAQESEPVSSTALEAASSTSVEAQTAAASSPAGTTSAPSHSTGAPAPDSGSSSSSLGAIIGAVVGGVFGILLIVFVVVCLCRGRHTGVRWGSVRKHPASRDVEMAARSNSSTSILTSVNGNGSGNGTPSETRVASSGIEEVNASRNGTAKRTMRGSGSIGAKSTLTRAFAASAAAGGTRGHQASTGTLSAASGSAMLSPAAREIEAAGGARITLPAGLQELLYDSNDIALRGEIGTCQFGRIFHADPAIVASSTTDTSKEPPRKAALLLSGYSTPVLLVQKLLEDVAVLSKCDHENIVRISAIWLPPHLPLSAAVIFERSPFGNLRQVLHRLAATSSNPAACIQPELEPDTAAGGARPSALAAFGSAQDPLKWPTPLSPALVTHIALQITEALAHLSSRGLVHGRLSCRAVHVFSYSTVKLGMVEMDPVVPGDQETAAGMVLLRTKIPTSPAGDVWRFGYLLHELVTCGELGTFGGCPSDATVVGMLLPGRTSPLQRPPHCSTEIFAMMTDCLALGSPEQPTFAHLANTLRRLDKPSLSAENSMVSIC</sequence>
<dbReference type="PANTHER" id="PTHR24416">
    <property type="entry name" value="TYROSINE-PROTEIN KINASE RECEPTOR"/>
    <property type="match status" value="1"/>
</dbReference>
<dbReference type="InterPro" id="IPR050122">
    <property type="entry name" value="RTK"/>
</dbReference>
<dbReference type="SMART" id="SM00219">
    <property type="entry name" value="TyrKc"/>
    <property type="match status" value="1"/>
</dbReference>
<dbReference type="Pfam" id="PF07714">
    <property type="entry name" value="PK_Tyr_Ser-Thr"/>
    <property type="match status" value="1"/>
</dbReference>
<dbReference type="SUPFAM" id="SSF56112">
    <property type="entry name" value="Protein kinase-like (PK-like)"/>
    <property type="match status" value="1"/>
</dbReference>
<evidence type="ECO:0000256" key="1">
    <source>
        <dbReference type="SAM" id="MobiDB-lite"/>
    </source>
</evidence>
<dbReference type="eggNOG" id="KOG1026">
    <property type="taxonomic scope" value="Eukaryota"/>
</dbReference>
<dbReference type="Pfam" id="PF24887">
    <property type="entry name" value="EGF_STAB1-2"/>
    <property type="match status" value="1"/>
</dbReference>
<dbReference type="InterPro" id="IPR011009">
    <property type="entry name" value="Kinase-like_dom_sf"/>
</dbReference>
<keyword evidence="5" id="KW-0723">Serine/threonine-protein kinase</keyword>
<dbReference type="InParanoid" id="A0A0D2X463"/>
<dbReference type="InterPro" id="IPR000719">
    <property type="entry name" value="Prot_kinase_dom"/>
</dbReference>
<feature type="transmembrane region" description="Helical" evidence="2">
    <location>
        <begin position="418"/>
        <end position="443"/>
    </location>
</feature>
<dbReference type="Gene3D" id="1.10.510.10">
    <property type="entry name" value="Transferase(Phosphotransferase) domain 1"/>
    <property type="match status" value="1"/>
</dbReference>
<dbReference type="RefSeq" id="XP_004345548.1">
    <property type="nucleotide sequence ID" value="XM_004345498.2"/>
</dbReference>
<feature type="compositionally biased region" description="Low complexity" evidence="1">
    <location>
        <begin position="262"/>
        <end position="272"/>
    </location>
</feature>
<dbReference type="InterPro" id="IPR001245">
    <property type="entry name" value="Ser-Thr/Tyr_kinase_cat_dom"/>
</dbReference>
<feature type="compositionally biased region" description="Low complexity" evidence="1">
    <location>
        <begin position="353"/>
        <end position="416"/>
    </location>
</feature>
<dbReference type="PROSITE" id="PS50011">
    <property type="entry name" value="PROTEIN_KINASE_DOM"/>
    <property type="match status" value="1"/>
</dbReference>